<proteinExistence type="predicted"/>
<evidence type="ECO:0000313" key="2">
    <source>
        <dbReference type="EMBL" id="EMP35283.1"/>
    </source>
</evidence>
<gene>
    <name evidence="2" type="ORF">UY3_07535</name>
</gene>
<evidence type="ECO:0000256" key="1">
    <source>
        <dbReference type="SAM" id="MobiDB-lite"/>
    </source>
</evidence>
<protein>
    <submittedName>
        <fullName evidence="2">Uncharacterized protein</fullName>
    </submittedName>
</protein>
<feature type="compositionally biased region" description="Basic and acidic residues" evidence="1">
    <location>
        <begin position="94"/>
        <end position="108"/>
    </location>
</feature>
<name>M7BT65_CHEMY</name>
<keyword evidence="3" id="KW-1185">Reference proteome</keyword>
<evidence type="ECO:0000313" key="3">
    <source>
        <dbReference type="Proteomes" id="UP000031443"/>
    </source>
</evidence>
<dbReference type="AlphaFoldDB" id="M7BT65"/>
<accession>M7BT65</accession>
<organism evidence="2 3">
    <name type="scientific">Chelonia mydas</name>
    <name type="common">Green sea-turtle</name>
    <name type="synonym">Chelonia agassizi</name>
    <dbReference type="NCBI Taxonomy" id="8469"/>
    <lineage>
        <taxon>Eukaryota</taxon>
        <taxon>Metazoa</taxon>
        <taxon>Chordata</taxon>
        <taxon>Craniata</taxon>
        <taxon>Vertebrata</taxon>
        <taxon>Euteleostomi</taxon>
        <taxon>Archelosauria</taxon>
        <taxon>Testudinata</taxon>
        <taxon>Testudines</taxon>
        <taxon>Cryptodira</taxon>
        <taxon>Durocryptodira</taxon>
        <taxon>Americhelydia</taxon>
        <taxon>Chelonioidea</taxon>
        <taxon>Cheloniidae</taxon>
        <taxon>Chelonia</taxon>
    </lineage>
</organism>
<feature type="region of interest" description="Disordered" evidence="1">
    <location>
        <begin position="92"/>
        <end position="116"/>
    </location>
</feature>
<dbReference type="Proteomes" id="UP000031443">
    <property type="component" value="Unassembled WGS sequence"/>
</dbReference>
<reference evidence="3" key="1">
    <citation type="journal article" date="2013" name="Nat. Genet.">
        <title>The draft genomes of soft-shell turtle and green sea turtle yield insights into the development and evolution of the turtle-specific body plan.</title>
        <authorList>
            <person name="Wang Z."/>
            <person name="Pascual-Anaya J."/>
            <person name="Zadissa A."/>
            <person name="Li W."/>
            <person name="Niimura Y."/>
            <person name="Huang Z."/>
            <person name="Li C."/>
            <person name="White S."/>
            <person name="Xiong Z."/>
            <person name="Fang D."/>
            <person name="Wang B."/>
            <person name="Ming Y."/>
            <person name="Chen Y."/>
            <person name="Zheng Y."/>
            <person name="Kuraku S."/>
            <person name="Pignatelli M."/>
            <person name="Herrero J."/>
            <person name="Beal K."/>
            <person name="Nozawa M."/>
            <person name="Li Q."/>
            <person name="Wang J."/>
            <person name="Zhang H."/>
            <person name="Yu L."/>
            <person name="Shigenobu S."/>
            <person name="Wang J."/>
            <person name="Liu J."/>
            <person name="Flicek P."/>
            <person name="Searle S."/>
            <person name="Wang J."/>
            <person name="Kuratani S."/>
            <person name="Yin Y."/>
            <person name="Aken B."/>
            <person name="Zhang G."/>
            <person name="Irie N."/>
        </authorList>
    </citation>
    <scope>NUCLEOTIDE SEQUENCE [LARGE SCALE GENOMIC DNA]</scope>
</reference>
<dbReference type="EMBL" id="KB528801">
    <property type="protein sequence ID" value="EMP35283.1"/>
    <property type="molecule type" value="Genomic_DNA"/>
</dbReference>
<sequence length="116" mass="13313">MEQLKAQITKQVATQTYAQDKFQALRQDFQVEKVERNGLEVLAKQVLVLQGLVKDLTIHAQHMPQRQCARHEREIEQLKRQLTVHLVQVASPMDRAETSRQAADKEIGKQVGSLEE</sequence>